<dbReference type="Gene3D" id="3.10.310.30">
    <property type="match status" value="1"/>
</dbReference>
<gene>
    <name evidence="9" type="primary">recJ</name>
    <name evidence="9" type="ORF">IQ217_01215</name>
</gene>
<dbReference type="Pfam" id="PF01368">
    <property type="entry name" value="DHH"/>
    <property type="match status" value="1"/>
</dbReference>
<dbReference type="PANTHER" id="PTHR30255:SF2">
    <property type="entry name" value="SINGLE-STRANDED-DNA-SPECIFIC EXONUCLEASE RECJ"/>
    <property type="match status" value="1"/>
</dbReference>
<keyword evidence="4" id="KW-0378">Hydrolase</keyword>
<dbReference type="NCBIfam" id="TIGR00644">
    <property type="entry name" value="recJ"/>
    <property type="match status" value="1"/>
</dbReference>
<protein>
    <recommendedName>
        <fullName evidence="2">Single-stranded-DNA-specific exonuclease RecJ</fullName>
    </recommendedName>
</protein>
<dbReference type="Pfam" id="PF17768">
    <property type="entry name" value="RecJ_OB"/>
    <property type="match status" value="1"/>
</dbReference>
<comment type="similarity">
    <text evidence="1">Belongs to the RecJ family.</text>
</comment>
<dbReference type="InterPro" id="IPR051673">
    <property type="entry name" value="SSDNA_exonuclease_RecJ"/>
</dbReference>
<evidence type="ECO:0000259" key="6">
    <source>
        <dbReference type="Pfam" id="PF01368"/>
    </source>
</evidence>
<organism evidence="9 10">
    <name type="scientific">Synechocystis salina LEGE 00031</name>
    <dbReference type="NCBI Taxonomy" id="1828736"/>
    <lineage>
        <taxon>Bacteria</taxon>
        <taxon>Bacillati</taxon>
        <taxon>Cyanobacteriota</taxon>
        <taxon>Cyanophyceae</taxon>
        <taxon>Synechococcales</taxon>
        <taxon>Merismopediaceae</taxon>
        <taxon>Synechocystis</taxon>
    </lineage>
</organism>
<dbReference type="EMBL" id="JADEVV010000002">
    <property type="protein sequence ID" value="MBE9252492.1"/>
    <property type="molecule type" value="Genomic_DNA"/>
</dbReference>
<name>A0ABR9VMB8_9SYNC</name>
<keyword evidence="10" id="KW-1185">Reference proteome</keyword>
<dbReference type="InterPro" id="IPR038763">
    <property type="entry name" value="DHH_sf"/>
</dbReference>
<sequence>MAQFRWQLIPPVTPPAIFVEQVRRHCDQSSGKFAAQLLWQRGIQAADQLAGFVTPEHYTPTSGWEFGQEMKWAVQRLGQAMEQGEKITIWGDFDADGITSTAVLWEGLGQFFPQGDQLSYTIPNRLRESHGLNRPGLERLAAQGTKLIVTCDTGSTNLAEILYARELAMDVIVTDHHTLPDDRPEVVAIINPRYFADDHPLFNLSGVAVAFKLVEALYDHYPTVPRQPLEKLLDLVAIGLIADLVTLKGDCRYLAQRGIAQLRTQKDPATATRPGIHALLNLCNRNGDRPTDIGFGIGPRINAISRIKGDASFGVELLTSRDPQICNQLAAETETLNSRRKGLQKSVITEIDQRLQNIDLSTTGVVVLTDPQWPTGVLGLAASHVAQTCGRPAILLNTQDGEIAKGSARSVANIDLYALLHSQRHLMLGFGGHPFAAGLSLPLDKLPLFTEAVNQQFWQSYGAQISLDPILSVDLQVTVADLGQDLFREFNLLEPYGMGNPAPQLLLEKVQVERPSFRNIKDRTGNKVSYLKTNFWLTEYPPQTDGDGQVIQCPGVWWGHHPDELPQNEPLDLVVELDFNTYDRRYEVRLIDFRLHQPQGITSSQTSANLIDRRSPHCPHHGLSPQGHVLRTCPSSWSELRRAYQQAIAAQQPLVLAYHFLPQCPTALVAQLEEQWHGRKTAELSPLSLQKQWDFSHGLASQILILIKEHSPALTPGSAWPKALVRQIETLIAEEQFQKQYFSQVSLTPELLATVPDSP</sequence>
<dbReference type="InterPro" id="IPR001667">
    <property type="entry name" value="DDH_dom"/>
</dbReference>
<evidence type="ECO:0000313" key="10">
    <source>
        <dbReference type="Proteomes" id="UP000658720"/>
    </source>
</evidence>
<reference evidence="9 10" key="1">
    <citation type="submission" date="2020-10" db="EMBL/GenBank/DDBJ databases">
        <authorList>
            <person name="Castelo-Branco R."/>
            <person name="Eusebio N."/>
            <person name="Adriana R."/>
            <person name="Vieira A."/>
            <person name="Brugerolle De Fraissinette N."/>
            <person name="Rezende De Castro R."/>
            <person name="Schneider M.P."/>
            <person name="Vasconcelos V."/>
            <person name="Leao P.N."/>
        </authorList>
    </citation>
    <scope>NUCLEOTIDE SEQUENCE [LARGE SCALE GENOMIC DNA]</scope>
    <source>
        <strain evidence="9 10">LEGE 00031</strain>
    </source>
</reference>
<evidence type="ECO:0000256" key="2">
    <source>
        <dbReference type="ARBA" id="ARBA00019841"/>
    </source>
</evidence>
<dbReference type="SUPFAM" id="SSF64182">
    <property type="entry name" value="DHH phosphoesterases"/>
    <property type="match status" value="1"/>
</dbReference>
<keyword evidence="5 9" id="KW-0269">Exonuclease</keyword>
<accession>A0ABR9VMB8</accession>
<feature type="domain" description="DDH" evidence="6">
    <location>
        <begin position="86"/>
        <end position="239"/>
    </location>
</feature>
<evidence type="ECO:0000313" key="9">
    <source>
        <dbReference type="EMBL" id="MBE9252492.1"/>
    </source>
</evidence>
<dbReference type="Gene3D" id="3.90.1640.30">
    <property type="match status" value="1"/>
</dbReference>
<dbReference type="PANTHER" id="PTHR30255">
    <property type="entry name" value="SINGLE-STRANDED-DNA-SPECIFIC EXONUCLEASE RECJ"/>
    <property type="match status" value="1"/>
</dbReference>
<feature type="domain" description="DHHA1" evidence="7">
    <location>
        <begin position="364"/>
        <end position="457"/>
    </location>
</feature>
<proteinExistence type="inferred from homology"/>
<keyword evidence="3" id="KW-0540">Nuclease</keyword>
<evidence type="ECO:0000259" key="7">
    <source>
        <dbReference type="Pfam" id="PF02272"/>
    </source>
</evidence>
<feature type="domain" description="RecJ OB" evidence="8">
    <location>
        <begin position="473"/>
        <end position="590"/>
    </location>
</feature>
<dbReference type="InterPro" id="IPR004610">
    <property type="entry name" value="RecJ"/>
</dbReference>
<evidence type="ECO:0000256" key="3">
    <source>
        <dbReference type="ARBA" id="ARBA00022722"/>
    </source>
</evidence>
<dbReference type="RefSeq" id="WP_194018619.1">
    <property type="nucleotide sequence ID" value="NZ_JADEVV010000002.1"/>
</dbReference>
<comment type="caution">
    <text evidence="9">The sequence shown here is derived from an EMBL/GenBank/DDBJ whole genome shotgun (WGS) entry which is preliminary data.</text>
</comment>
<evidence type="ECO:0000256" key="1">
    <source>
        <dbReference type="ARBA" id="ARBA00005915"/>
    </source>
</evidence>
<dbReference type="GO" id="GO:0004527">
    <property type="term" value="F:exonuclease activity"/>
    <property type="evidence" value="ECO:0007669"/>
    <property type="project" value="UniProtKB-KW"/>
</dbReference>
<evidence type="ECO:0000259" key="8">
    <source>
        <dbReference type="Pfam" id="PF17768"/>
    </source>
</evidence>
<evidence type="ECO:0000256" key="5">
    <source>
        <dbReference type="ARBA" id="ARBA00022839"/>
    </source>
</evidence>
<dbReference type="Pfam" id="PF02272">
    <property type="entry name" value="DHHA1"/>
    <property type="match status" value="1"/>
</dbReference>
<dbReference type="InterPro" id="IPR041122">
    <property type="entry name" value="RecJ_OB"/>
</dbReference>
<dbReference type="Proteomes" id="UP000658720">
    <property type="component" value="Unassembled WGS sequence"/>
</dbReference>
<dbReference type="InterPro" id="IPR003156">
    <property type="entry name" value="DHHA1_dom"/>
</dbReference>
<evidence type="ECO:0000256" key="4">
    <source>
        <dbReference type="ARBA" id="ARBA00022801"/>
    </source>
</evidence>